<protein>
    <submittedName>
        <fullName evidence="6">LysR family transcriptional regulator</fullName>
    </submittedName>
</protein>
<dbReference type="InterPro" id="IPR036390">
    <property type="entry name" value="WH_DNA-bd_sf"/>
</dbReference>
<dbReference type="Gene3D" id="1.10.10.10">
    <property type="entry name" value="Winged helix-like DNA-binding domain superfamily/Winged helix DNA-binding domain"/>
    <property type="match status" value="1"/>
</dbReference>
<accession>A0ABS0BZG8</accession>
<dbReference type="CDD" id="cd08471">
    <property type="entry name" value="PBP2_CrgA_like_2"/>
    <property type="match status" value="1"/>
</dbReference>
<proteinExistence type="inferred from homology"/>
<dbReference type="InterPro" id="IPR036388">
    <property type="entry name" value="WH-like_DNA-bd_sf"/>
</dbReference>
<gene>
    <name evidence="6" type="ORF">H8792_004000</name>
</gene>
<dbReference type="Gene3D" id="3.40.190.290">
    <property type="match status" value="1"/>
</dbReference>
<reference evidence="6 7" key="1">
    <citation type="submission" date="2020-11" db="EMBL/GenBank/DDBJ databases">
        <title>Sulfur oxidizing isolate from Hospital Hole Sinkhole.</title>
        <authorList>
            <person name="Scott K.M."/>
        </authorList>
    </citation>
    <scope>NUCLEOTIDE SEQUENCE [LARGE SCALE GENOMIC DNA]</scope>
    <source>
        <strain evidence="6 7">HH1</strain>
    </source>
</reference>
<evidence type="ECO:0000313" key="6">
    <source>
        <dbReference type="EMBL" id="MBF6057497.1"/>
    </source>
</evidence>
<keyword evidence="3" id="KW-0238">DNA-binding</keyword>
<keyword evidence="4" id="KW-0804">Transcription</keyword>
<evidence type="ECO:0000256" key="2">
    <source>
        <dbReference type="ARBA" id="ARBA00023015"/>
    </source>
</evidence>
<keyword evidence="2" id="KW-0805">Transcription regulation</keyword>
<evidence type="ECO:0000256" key="3">
    <source>
        <dbReference type="ARBA" id="ARBA00023125"/>
    </source>
</evidence>
<evidence type="ECO:0000259" key="5">
    <source>
        <dbReference type="PROSITE" id="PS50931"/>
    </source>
</evidence>
<dbReference type="Pfam" id="PF00126">
    <property type="entry name" value="HTH_1"/>
    <property type="match status" value="1"/>
</dbReference>
<keyword evidence="7" id="KW-1185">Reference proteome</keyword>
<dbReference type="Proteomes" id="UP001193680">
    <property type="component" value="Unassembled WGS sequence"/>
</dbReference>
<dbReference type="PANTHER" id="PTHR30537">
    <property type="entry name" value="HTH-TYPE TRANSCRIPTIONAL REGULATOR"/>
    <property type="match status" value="1"/>
</dbReference>
<dbReference type="InterPro" id="IPR058163">
    <property type="entry name" value="LysR-type_TF_proteobact-type"/>
</dbReference>
<dbReference type="PANTHER" id="PTHR30537:SF5">
    <property type="entry name" value="HTH-TYPE TRANSCRIPTIONAL ACTIVATOR TTDR-RELATED"/>
    <property type="match status" value="1"/>
</dbReference>
<evidence type="ECO:0000313" key="7">
    <source>
        <dbReference type="Proteomes" id="UP001193680"/>
    </source>
</evidence>
<comment type="caution">
    <text evidence="6">The sequence shown here is derived from an EMBL/GenBank/DDBJ whole genome shotgun (WGS) entry which is preliminary data.</text>
</comment>
<organism evidence="6 7">
    <name type="scientific">Thiomicrorhabdus heinhorstiae</name>
    <dbReference type="NCBI Taxonomy" id="2748010"/>
    <lineage>
        <taxon>Bacteria</taxon>
        <taxon>Pseudomonadati</taxon>
        <taxon>Pseudomonadota</taxon>
        <taxon>Gammaproteobacteria</taxon>
        <taxon>Thiotrichales</taxon>
        <taxon>Piscirickettsiaceae</taxon>
        <taxon>Thiomicrorhabdus</taxon>
    </lineage>
</organism>
<dbReference type="RefSeq" id="WP_185977646.1">
    <property type="nucleotide sequence ID" value="NZ_JACBGI020000004.1"/>
</dbReference>
<evidence type="ECO:0000256" key="1">
    <source>
        <dbReference type="ARBA" id="ARBA00009437"/>
    </source>
</evidence>
<dbReference type="InterPro" id="IPR005119">
    <property type="entry name" value="LysR_subst-bd"/>
</dbReference>
<dbReference type="Pfam" id="PF03466">
    <property type="entry name" value="LysR_substrate"/>
    <property type="match status" value="1"/>
</dbReference>
<evidence type="ECO:0000256" key="4">
    <source>
        <dbReference type="ARBA" id="ARBA00023163"/>
    </source>
</evidence>
<feature type="domain" description="HTH lysR-type" evidence="5">
    <location>
        <begin position="1"/>
        <end position="59"/>
    </location>
</feature>
<dbReference type="EMBL" id="JACBGI020000004">
    <property type="protein sequence ID" value="MBF6057497.1"/>
    <property type="molecule type" value="Genomic_DNA"/>
</dbReference>
<dbReference type="PROSITE" id="PS50931">
    <property type="entry name" value="HTH_LYSR"/>
    <property type="match status" value="1"/>
</dbReference>
<name>A0ABS0BZG8_9GAMM</name>
<dbReference type="SUPFAM" id="SSF53850">
    <property type="entry name" value="Periplasmic binding protein-like II"/>
    <property type="match status" value="1"/>
</dbReference>
<comment type="similarity">
    <text evidence="1">Belongs to the LysR transcriptional regulatory family.</text>
</comment>
<dbReference type="InterPro" id="IPR000847">
    <property type="entry name" value="LysR_HTH_N"/>
</dbReference>
<sequence>MDKLQAMNTFVQIADHGSLTSAAEAMDKSLPSVVRVLASLEDSLQVRLFNRTTRRIALTEEGRLYLKQCRRILADVEEAERSLGQHQSEPQGLITITAPERFGEMHVAPAVSAFLKRYPNTRVNLLLHDRLVDLLDEGVDIAVRIAHLPDSNLIAKPVSAVRQVVCASPALLEQTGIPQSPAELSDLPCIQFTGMSSSPEWEFFRVDQQHRIPINNILNCNQAGASLDACMSGVGFGRFLCYQTAPYEKNGRLVKVLSDYEPPALPLSLVYPHARLLSIRVRAMVDCLASSLRTSLGE</sequence>
<dbReference type="SUPFAM" id="SSF46785">
    <property type="entry name" value="Winged helix' DNA-binding domain"/>
    <property type="match status" value="1"/>
</dbReference>